<dbReference type="PANTHER" id="PTHR48100:SF62">
    <property type="entry name" value="GLUCOSYL-3-PHOSPHOGLYCERATE PHOSPHATASE"/>
    <property type="match status" value="1"/>
</dbReference>
<dbReference type="SUPFAM" id="SSF53254">
    <property type="entry name" value="Phosphoglycerate mutase-like"/>
    <property type="match status" value="1"/>
</dbReference>
<dbReference type="InterPro" id="IPR029033">
    <property type="entry name" value="His_PPase_superfam"/>
</dbReference>
<evidence type="ECO:0000256" key="2">
    <source>
        <dbReference type="PIRSR" id="PIRSR613078-2"/>
    </source>
</evidence>
<evidence type="ECO:0000256" key="3">
    <source>
        <dbReference type="SAM" id="MobiDB-lite"/>
    </source>
</evidence>
<feature type="compositionally biased region" description="Low complexity" evidence="3">
    <location>
        <begin position="233"/>
        <end position="242"/>
    </location>
</feature>
<dbReference type="InterPro" id="IPR050275">
    <property type="entry name" value="PGM_Phosphatase"/>
</dbReference>
<dbReference type="RefSeq" id="WP_162392637.1">
    <property type="nucleotide sequence ID" value="NZ_JAABOZ010000002.1"/>
</dbReference>
<sequence length="253" mass="26479">MSGRPLPDIAVPRLVLWRHGRTAWNAAGRFQGQLDPPLDATGHQQARETAPLLAAAGVGAADSVLVSSDLVRAVQTATALGDLLGLPLRCDERLRENGLGSWEGLTRDEVAERFPDQFADWMAGRPVPGRGGEQPPEVAARALAALADLPPAPVAVVVTHGGTSLRMIEALLELGSQQRRVLGPLGNCRWSELRSRDGRWRLTQHNTGLPPGTATGSVLPDRRSGGDVGVDVGGAPATVDDGTAPAQDADASS</sequence>
<evidence type="ECO:0000313" key="5">
    <source>
        <dbReference type="Proteomes" id="UP000470470"/>
    </source>
</evidence>
<protein>
    <submittedName>
        <fullName evidence="4">Histidine phosphatase family protein</fullName>
    </submittedName>
</protein>
<dbReference type="Pfam" id="PF00300">
    <property type="entry name" value="His_Phos_1"/>
    <property type="match status" value="1"/>
</dbReference>
<name>A0A7K3WBI7_9ACTN</name>
<dbReference type="AlphaFoldDB" id="A0A7K3WBI7"/>
<dbReference type="EMBL" id="JAAGWK010000009">
    <property type="protein sequence ID" value="NEL53687.1"/>
    <property type="molecule type" value="Genomic_DNA"/>
</dbReference>
<reference evidence="4 5" key="1">
    <citation type="submission" date="2020-02" db="EMBL/GenBank/DDBJ databases">
        <title>The whole genome sequence of CPCC 205119.</title>
        <authorList>
            <person name="Jiang Z."/>
        </authorList>
    </citation>
    <scope>NUCLEOTIDE SEQUENCE [LARGE SCALE GENOMIC DNA]</scope>
    <source>
        <strain evidence="4 5">CPCC 205119</strain>
    </source>
</reference>
<feature type="region of interest" description="Disordered" evidence="3">
    <location>
        <begin position="203"/>
        <end position="253"/>
    </location>
</feature>
<comment type="caution">
    <text evidence="4">The sequence shown here is derived from an EMBL/GenBank/DDBJ whole genome shotgun (WGS) entry which is preliminary data.</text>
</comment>
<dbReference type="SMART" id="SM00855">
    <property type="entry name" value="PGAM"/>
    <property type="match status" value="1"/>
</dbReference>
<accession>A0A7K3WBI7</accession>
<feature type="binding site" evidence="2">
    <location>
        <position position="72"/>
    </location>
    <ligand>
        <name>substrate</name>
    </ligand>
</feature>
<proteinExistence type="predicted"/>
<feature type="binding site" evidence="2">
    <location>
        <begin position="18"/>
        <end position="25"/>
    </location>
    <ligand>
        <name>substrate</name>
    </ligand>
</feature>
<evidence type="ECO:0000256" key="1">
    <source>
        <dbReference type="PIRSR" id="PIRSR613078-1"/>
    </source>
</evidence>
<dbReference type="GO" id="GO:0016791">
    <property type="term" value="F:phosphatase activity"/>
    <property type="evidence" value="ECO:0007669"/>
    <property type="project" value="TreeGrafter"/>
</dbReference>
<evidence type="ECO:0000313" key="4">
    <source>
        <dbReference type="EMBL" id="NEL53687.1"/>
    </source>
</evidence>
<dbReference type="GO" id="GO:0005737">
    <property type="term" value="C:cytoplasm"/>
    <property type="evidence" value="ECO:0007669"/>
    <property type="project" value="TreeGrafter"/>
</dbReference>
<dbReference type="InterPro" id="IPR013078">
    <property type="entry name" value="His_Pase_superF_clade-1"/>
</dbReference>
<dbReference type="Gene3D" id="3.40.50.1240">
    <property type="entry name" value="Phosphoglycerate mutase-like"/>
    <property type="match status" value="1"/>
</dbReference>
<keyword evidence="5" id="KW-1185">Reference proteome</keyword>
<organism evidence="4 5">
    <name type="scientific">Goekera deserti</name>
    <dbReference type="NCBI Taxonomy" id="2497753"/>
    <lineage>
        <taxon>Bacteria</taxon>
        <taxon>Bacillati</taxon>
        <taxon>Actinomycetota</taxon>
        <taxon>Actinomycetes</taxon>
        <taxon>Geodermatophilales</taxon>
        <taxon>Geodermatophilaceae</taxon>
        <taxon>Goekera</taxon>
    </lineage>
</organism>
<gene>
    <name evidence="4" type="ORF">G1H19_06670</name>
</gene>
<dbReference type="CDD" id="cd07067">
    <property type="entry name" value="HP_PGM_like"/>
    <property type="match status" value="1"/>
</dbReference>
<dbReference type="Proteomes" id="UP000470470">
    <property type="component" value="Unassembled WGS sequence"/>
</dbReference>
<feature type="active site" description="Tele-phosphohistidine intermediate" evidence="1">
    <location>
        <position position="19"/>
    </location>
</feature>
<dbReference type="PANTHER" id="PTHR48100">
    <property type="entry name" value="BROAD-SPECIFICITY PHOSPHATASE YOR283W-RELATED"/>
    <property type="match status" value="1"/>
</dbReference>
<feature type="active site" description="Proton donor/acceptor" evidence="1">
    <location>
        <position position="96"/>
    </location>
</feature>